<evidence type="ECO:0000256" key="9">
    <source>
        <dbReference type="ARBA" id="ARBA00023242"/>
    </source>
</evidence>
<keyword evidence="3" id="KW-0677">Repeat</keyword>
<dbReference type="GO" id="GO:0005654">
    <property type="term" value="C:nucleoplasm"/>
    <property type="evidence" value="ECO:0007669"/>
    <property type="project" value="TreeGrafter"/>
</dbReference>
<evidence type="ECO:0000256" key="2">
    <source>
        <dbReference type="ARBA" id="ARBA00022723"/>
    </source>
</evidence>
<gene>
    <name evidence="15" type="ORF">CHIRRI_LOCUS14221</name>
</gene>
<dbReference type="InterPro" id="IPR013087">
    <property type="entry name" value="Znf_C2H2_type"/>
</dbReference>
<evidence type="ECO:0000256" key="8">
    <source>
        <dbReference type="ARBA" id="ARBA00023163"/>
    </source>
</evidence>
<dbReference type="GO" id="GO:0008270">
    <property type="term" value="F:zinc ion binding"/>
    <property type="evidence" value="ECO:0007669"/>
    <property type="project" value="UniProtKB-KW"/>
</dbReference>
<feature type="domain" description="C2H2-type" evidence="13">
    <location>
        <begin position="326"/>
        <end position="350"/>
    </location>
</feature>
<keyword evidence="7 11" id="KW-0238">DNA-binding</keyword>
<dbReference type="GO" id="GO:0001227">
    <property type="term" value="F:DNA-binding transcription repressor activity, RNA polymerase II-specific"/>
    <property type="evidence" value="ECO:0007669"/>
    <property type="project" value="TreeGrafter"/>
</dbReference>
<feature type="domain" description="C2H2-type" evidence="13">
    <location>
        <begin position="612"/>
        <end position="639"/>
    </location>
</feature>
<reference evidence="15" key="2">
    <citation type="submission" date="2022-10" db="EMBL/GenBank/DDBJ databases">
        <authorList>
            <consortium name="ENA_rothamsted_submissions"/>
            <consortium name="culmorum"/>
            <person name="King R."/>
        </authorList>
    </citation>
    <scope>NUCLEOTIDE SEQUENCE</scope>
</reference>
<dbReference type="PROSITE" id="PS00028">
    <property type="entry name" value="ZINC_FINGER_C2H2_1"/>
    <property type="match status" value="5"/>
</dbReference>
<name>A0A9N9S4Z8_9DIPT</name>
<evidence type="ECO:0000256" key="11">
    <source>
        <dbReference type="PROSITE-ProRule" id="PRU00309"/>
    </source>
</evidence>
<feature type="domain" description="C2H2-type" evidence="13">
    <location>
        <begin position="351"/>
        <end position="379"/>
    </location>
</feature>
<keyword evidence="4 10" id="KW-0863">Zinc-finger</keyword>
<dbReference type="SUPFAM" id="SSF57716">
    <property type="entry name" value="Glucocorticoid receptor-like (DNA-binding domain)"/>
    <property type="match status" value="1"/>
</dbReference>
<evidence type="ECO:0000256" key="4">
    <source>
        <dbReference type="ARBA" id="ARBA00022771"/>
    </source>
</evidence>
<keyword evidence="5" id="KW-0862">Zinc</keyword>
<proteinExistence type="predicted"/>
<keyword evidence="16" id="KW-1185">Reference proteome</keyword>
<dbReference type="AlphaFoldDB" id="A0A9N9S4Z8"/>
<dbReference type="PROSITE" id="PS50157">
    <property type="entry name" value="ZINC_FINGER_C2H2_2"/>
    <property type="match status" value="3"/>
</dbReference>
<evidence type="ECO:0000256" key="1">
    <source>
        <dbReference type="ARBA" id="ARBA00004123"/>
    </source>
</evidence>
<reference evidence="15" key="1">
    <citation type="submission" date="2022-01" db="EMBL/GenBank/DDBJ databases">
        <authorList>
            <person name="King R."/>
        </authorList>
    </citation>
    <scope>NUCLEOTIDE SEQUENCE</scope>
</reference>
<dbReference type="PROSITE" id="PS50950">
    <property type="entry name" value="ZF_THAP"/>
    <property type="match status" value="1"/>
</dbReference>
<evidence type="ECO:0000313" key="15">
    <source>
        <dbReference type="EMBL" id="CAG9811412.1"/>
    </source>
</evidence>
<evidence type="ECO:0000259" key="13">
    <source>
        <dbReference type="PROSITE" id="PS50157"/>
    </source>
</evidence>
<keyword evidence="8" id="KW-0804">Transcription</keyword>
<dbReference type="PANTHER" id="PTHR24399">
    <property type="entry name" value="ZINC FINGER AND BTB DOMAIN-CONTAINING"/>
    <property type="match status" value="1"/>
</dbReference>
<dbReference type="PANTHER" id="PTHR24399:SF70">
    <property type="entry name" value="C2H2-TYPE DOMAIN-CONTAINING PROTEIN"/>
    <property type="match status" value="1"/>
</dbReference>
<feature type="compositionally biased region" description="Low complexity" evidence="12">
    <location>
        <begin position="444"/>
        <end position="460"/>
    </location>
</feature>
<dbReference type="EMBL" id="OU895880">
    <property type="protein sequence ID" value="CAG9811412.1"/>
    <property type="molecule type" value="Genomic_DNA"/>
</dbReference>
<dbReference type="OrthoDB" id="7107965at2759"/>
<evidence type="ECO:0000256" key="7">
    <source>
        <dbReference type="ARBA" id="ARBA00023125"/>
    </source>
</evidence>
<accession>A0A9N9S4Z8</accession>
<dbReference type="SMART" id="SM00980">
    <property type="entry name" value="THAP"/>
    <property type="match status" value="1"/>
</dbReference>
<evidence type="ECO:0000256" key="12">
    <source>
        <dbReference type="SAM" id="MobiDB-lite"/>
    </source>
</evidence>
<evidence type="ECO:0000256" key="6">
    <source>
        <dbReference type="ARBA" id="ARBA00023015"/>
    </source>
</evidence>
<evidence type="ECO:0000313" key="16">
    <source>
        <dbReference type="Proteomes" id="UP001153620"/>
    </source>
</evidence>
<keyword evidence="2" id="KW-0479">Metal-binding</keyword>
<evidence type="ECO:0000256" key="10">
    <source>
        <dbReference type="PROSITE-ProRule" id="PRU00042"/>
    </source>
</evidence>
<dbReference type="GO" id="GO:0000978">
    <property type="term" value="F:RNA polymerase II cis-regulatory region sequence-specific DNA binding"/>
    <property type="evidence" value="ECO:0007669"/>
    <property type="project" value="TreeGrafter"/>
</dbReference>
<sequence>MTSKCSVANCHFQSKVCFHSPQSRPHLELWKKILNINVDKFFVCDQHFEDKFFRIEKRLTFDAFPTQYIGNFEEGSSDFCQCCMKSFVRSKFITQYEPRVTIDEKLQQDFTNVIGCEIPSGVMCTKCFENIKTFLKFRSEVREKQKVRDEIFELKTQQETHTDFDPNFKIKEEPKDDDELESTLDIQEETYSDPMIMKIKDEPMDDEEFVIKEEKIDLGCDENYLISEIKAEPEEMQDTTAKPTSFKFTQAVPKQKILIRRPTSGMVVRPTNLQNFKVVQPQNVVRVVKRAASPQNSQKITNSQGTIKISQVQLSQMENSTNMLGYKCQYCPNRFIEKRFVVDHIKQKHTFPCNQCTSVFPFKITLIKHQMSFHGNSTGQHVSKSAAYKHVCRICGLKFLSNYTLDAHMTQRHQRAIIEEKMNSQEDNENIIIIRPLVIPSKSSTSGSSTLLKKLPTTPKQQSSSLPFAIKNEDYKPIIKIFPTPTPVVKKPVKTLVRRILTPVGTTKPPQHEPVVEDPDGIPCLDCGLLLRPDKLLKHRMDAHDLNTHNMYYLCDMCGTEIKGKTQLINHMTTKHLSANFVRCEFCDGLFDNITDVICHKNLQHNFNGTRYTCHFCYKIFSNKREMILHRKAHYSEKESRQKLARVFCKKFKSYEPKGVEYK</sequence>
<keyword evidence="9" id="KW-0539">Nucleus</keyword>
<feature type="domain" description="THAP-type" evidence="14">
    <location>
        <begin position="1"/>
        <end position="68"/>
    </location>
</feature>
<dbReference type="SMART" id="SM00355">
    <property type="entry name" value="ZnF_C2H2"/>
    <property type="match status" value="7"/>
</dbReference>
<evidence type="ECO:0000256" key="5">
    <source>
        <dbReference type="ARBA" id="ARBA00022833"/>
    </source>
</evidence>
<feature type="region of interest" description="Disordered" evidence="12">
    <location>
        <begin position="444"/>
        <end position="464"/>
    </location>
</feature>
<comment type="subcellular location">
    <subcellularLocation>
        <location evidence="1">Nucleus</location>
    </subcellularLocation>
</comment>
<organism evidence="15 16">
    <name type="scientific">Chironomus riparius</name>
    <dbReference type="NCBI Taxonomy" id="315576"/>
    <lineage>
        <taxon>Eukaryota</taxon>
        <taxon>Metazoa</taxon>
        <taxon>Ecdysozoa</taxon>
        <taxon>Arthropoda</taxon>
        <taxon>Hexapoda</taxon>
        <taxon>Insecta</taxon>
        <taxon>Pterygota</taxon>
        <taxon>Neoptera</taxon>
        <taxon>Endopterygota</taxon>
        <taxon>Diptera</taxon>
        <taxon>Nematocera</taxon>
        <taxon>Chironomoidea</taxon>
        <taxon>Chironomidae</taxon>
        <taxon>Chironominae</taxon>
        <taxon>Chironomus</taxon>
    </lineage>
</organism>
<dbReference type="SUPFAM" id="SSF57667">
    <property type="entry name" value="beta-beta-alpha zinc fingers"/>
    <property type="match status" value="1"/>
</dbReference>
<evidence type="ECO:0000259" key="14">
    <source>
        <dbReference type="PROSITE" id="PS50950"/>
    </source>
</evidence>
<dbReference type="Gene3D" id="3.30.160.60">
    <property type="entry name" value="Classic Zinc Finger"/>
    <property type="match status" value="1"/>
</dbReference>
<evidence type="ECO:0000256" key="3">
    <source>
        <dbReference type="ARBA" id="ARBA00022737"/>
    </source>
</evidence>
<dbReference type="Proteomes" id="UP001153620">
    <property type="component" value="Chromosome 4"/>
</dbReference>
<dbReference type="InterPro" id="IPR036236">
    <property type="entry name" value="Znf_C2H2_sf"/>
</dbReference>
<protein>
    <submittedName>
        <fullName evidence="15">Uncharacterized protein</fullName>
    </submittedName>
</protein>
<dbReference type="InterPro" id="IPR006612">
    <property type="entry name" value="THAP_Znf"/>
</dbReference>
<keyword evidence="6" id="KW-0805">Transcription regulation</keyword>